<name>A0AAN8PF53_PATCE</name>
<dbReference type="AlphaFoldDB" id="A0AAN8PF53"/>
<keyword evidence="4" id="KW-0012">Acyltransferase</keyword>
<dbReference type="PANTHER" id="PTHR22589">
    <property type="entry name" value="CARNITINE O-ACYLTRANSFERASE"/>
    <property type="match status" value="1"/>
</dbReference>
<evidence type="ECO:0000256" key="2">
    <source>
        <dbReference type="ARBA" id="ARBA00022679"/>
    </source>
</evidence>
<keyword evidence="10" id="KW-1185">Reference proteome</keyword>
<evidence type="ECO:0000256" key="4">
    <source>
        <dbReference type="ARBA" id="ARBA00023315"/>
    </source>
</evidence>
<sequence>MAGNSGQINGSADILQKDLLPKLPVPNLQSTLEKYLSLMKTVLTSQQYSRTKYLVDEFTKSGGVGEKAQEYVIKQFDLKDNWSYDWWLEDMYMKIRLGLPINSNPGGLFPTQTFKNQTQHLQYAAKLLCGILDFKAKVDNGLLIPERASHSNKGQLLCMDQWYRFLSSFREPGVDQDIQRQDVCPRADGNNVIVACRNRYFKLNCGPIGTVPSIKQIFECLNEIVDTVLDEPSEAPPIGILSSADRDQWAKARLRLLEDPVNQASIKDIETSCMLLCLDKQTIPSDNSFDDDIGDVACLEHVLHGQGSKRNSGNRWFDVTFQLIVAENGTNGFNYQHSICEGMAVVDFCEHALVYEERTDNVTSLNKQQLAKPKQLKWNVSTVTLDDIQVATQQMDGLIADVQLSVLNVDTFGREFPKKHKMSPDSFIQLALQLTHYKIHGTLVSTYESASVRRFRYGRVDVIRGNSPAALEFVRAMVGEWQTTDEDKFALMKDAILWQSNYMKECIQGYGIDLHILGLREACKELNIPLPGLFTDDSYRLFNNFALSTSQVGTKNMTAVCYGAVVPEGYGVCYNPRPSSFYAVVTSFRRCLDTDSTMFANSLEASLLQMQGLCERCDITETPNHQL</sequence>
<feature type="active site" description="Proton acceptor" evidence="7">
    <location>
        <position position="337"/>
    </location>
</feature>
<dbReference type="Proteomes" id="UP001347796">
    <property type="component" value="Unassembled WGS sequence"/>
</dbReference>
<dbReference type="Gene3D" id="3.30.559.10">
    <property type="entry name" value="Chloramphenicol acetyltransferase-like domain"/>
    <property type="match status" value="1"/>
</dbReference>
<evidence type="ECO:0000313" key="9">
    <source>
        <dbReference type="EMBL" id="KAK6171011.1"/>
    </source>
</evidence>
<dbReference type="PANTHER" id="PTHR22589:SF14">
    <property type="entry name" value="CHOLINE O-ACETYLTRANSFERASE"/>
    <property type="match status" value="1"/>
</dbReference>
<dbReference type="InterPro" id="IPR042231">
    <property type="entry name" value="Cho/carn_acyl_trans_2"/>
</dbReference>
<dbReference type="Gene3D" id="3.30.559.70">
    <property type="entry name" value="Choline/Carnitine o-acyltransferase, domain 2"/>
    <property type="match status" value="1"/>
</dbReference>
<dbReference type="GO" id="GO:0007274">
    <property type="term" value="P:neuromuscular synaptic transmission"/>
    <property type="evidence" value="ECO:0007669"/>
    <property type="project" value="TreeGrafter"/>
</dbReference>
<dbReference type="GO" id="GO:0008292">
    <property type="term" value="P:acetylcholine biosynthetic process"/>
    <property type="evidence" value="ECO:0007669"/>
    <property type="project" value="TreeGrafter"/>
</dbReference>
<keyword evidence="2" id="KW-0808">Transferase</keyword>
<evidence type="ECO:0000256" key="1">
    <source>
        <dbReference type="ARBA" id="ARBA00005232"/>
    </source>
</evidence>
<comment type="similarity">
    <text evidence="1">Belongs to the carnitine/choline acetyltransferase family.</text>
</comment>
<evidence type="ECO:0000256" key="5">
    <source>
        <dbReference type="ARBA" id="ARBA00039091"/>
    </source>
</evidence>
<proteinExistence type="inferred from homology"/>
<dbReference type="EC" id="2.3.1.6" evidence="5"/>
<evidence type="ECO:0000259" key="8">
    <source>
        <dbReference type="Pfam" id="PF00755"/>
    </source>
</evidence>
<comment type="caution">
    <text evidence="9">The sequence shown here is derived from an EMBL/GenBank/DDBJ whole genome shotgun (WGS) entry which is preliminary data.</text>
</comment>
<evidence type="ECO:0000256" key="7">
    <source>
        <dbReference type="PIRSR" id="PIRSR600542-1"/>
    </source>
</evidence>
<feature type="domain" description="Choline/carnitine acyltransferase" evidence="8">
    <location>
        <begin position="23"/>
        <end position="604"/>
    </location>
</feature>
<accession>A0AAN8PF53</accession>
<gene>
    <name evidence="9" type="ORF">SNE40_019276</name>
</gene>
<dbReference type="GO" id="GO:0005737">
    <property type="term" value="C:cytoplasm"/>
    <property type="evidence" value="ECO:0007669"/>
    <property type="project" value="TreeGrafter"/>
</dbReference>
<dbReference type="GO" id="GO:0045202">
    <property type="term" value="C:synapse"/>
    <property type="evidence" value="ECO:0007669"/>
    <property type="project" value="GOC"/>
</dbReference>
<dbReference type="SUPFAM" id="SSF52777">
    <property type="entry name" value="CoA-dependent acyltransferases"/>
    <property type="match status" value="2"/>
</dbReference>
<evidence type="ECO:0000313" key="10">
    <source>
        <dbReference type="Proteomes" id="UP001347796"/>
    </source>
</evidence>
<dbReference type="InterPro" id="IPR000542">
    <property type="entry name" value="Carn_acyl_trans"/>
</dbReference>
<dbReference type="InterPro" id="IPR023213">
    <property type="entry name" value="CAT-like_dom_sf"/>
</dbReference>
<dbReference type="EMBL" id="JAZGQO010000014">
    <property type="protein sequence ID" value="KAK6171011.1"/>
    <property type="molecule type" value="Genomic_DNA"/>
</dbReference>
<dbReference type="Pfam" id="PF00755">
    <property type="entry name" value="Carn_acyltransf"/>
    <property type="match status" value="1"/>
</dbReference>
<dbReference type="PROSITE" id="PS00439">
    <property type="entry name" value="ACYLTRANSF_C_1"/>
    <property type="match status" value="1"/>
</dbReference>
<keyword evidence="3" id="KW-0530">Neurotransmitter biosynthesis</keyword>
<organism evidence="9 10">
    <name type="scientific">Patella caerulea</name>
    <name type="common">Rayed Mediterranean limpet</name>
    <dbReference type="NCBI Taxonomy" id="87958"/>
    <lineage>
        <taxon>Eukaryota</taxon>
        <taxon>Metazoa</taxon>
        <taxon>Spiralia</taxon>
        <taxon>Lophotrochozoa</taxon>
        <taxon>Mollusca</taxon>
        <taxon>Gastropoda</taxon>
        <taxon>Patellogastropoda</taxon>
        <taxon>Patelloidea</taxon>
        <taxon>Patellidae</taxon>
        <taxon>Patella</taxon>
    </lineage>
</organism>
<evidence type="ECO:0000256" key="6">
    <source>
        <dbReference type="ARBA" id="ARBA00040495"/>
    </source>
</evidence>
<evidence type="ECO:0000256" key="3">
    <source>
        <dbReference type="ARBA" id="ARBA00022979"/>
    </source>
</evidence>
<dbReference type="GO" id="GO:0004102">
    <property type="term" value="F:choline O-acetyltransferase activity"/>
    <property type="evidence" value="ECO:0007669"/>
    <property type="project" value="UniProtKB-EC"/>
</dbReference>
<dbReference type="InterPro" id="IPR039551">
    <property type="entry name" value="Cho/carn_acyl_trans"/>
</dbReference>
<dbReference type="GO" id="GO:0043005">
    <property type="term" value="C:neuron projection"/>
    <property type="evidence" value="ECO:0007669"/>
    <property type="project" value="TreeGrafter"/>
</dbReference>
<protein>
    <recommendedName>
        <fullName evidence="6">Choline O-acetyltransferase</fullName>
        <ecNumber evidence="5">2.3.1.6</ecNumber>
    </recommendedName>
</protein>
<reference evidence="9 10" key="1">
    <citation type="submission" date="2024-01" db="EMBL/GenBank/DDBJ databases">
        <title>The genome of the rayed Mediterranean limpet Patella caerulea (Linnaeus, 1758).</title>
        <authorList>
            <person name="Anh-Thu Weber A."/>
            <person name="Halstead-Nussloch G."/>
        </authorList>
    </citation>
    <scope>NUCLEOTIDE SEQUENCE [LARGE SCALE GENOMIC DNA]</scope>
    <source>
        <strain evidence="9">AATW-2023a</strain>
        <tissue evidence="9">Whole specimen</tissue>
    </source>
</reference>